<organism evidence="1 2">
    <name type="scientific">Petrotoga halophila DSM 16923</name>
    <dbReference type="NCBI Taxonomy" id="1122953"/>
    <lineage>
        <taxon>Bacteria</taxon>
        <taxon>Thermotogati</taxon>
        <taxon>Thermotogota</taxon>
        <taxon>Thermotogae</taxon>
        <taxon>Petrotogales</taxon>
        <taxon>Petrotogaceae</taxon>
        <taxon>Petrotoga</taxon>
    </lineage>
</organism>
<accession>A0A2S5EDJ0</accession>
<name>A0A2S5EDJ0_9BACT</name>
<comment type="caution">
    <text evidence="1">The sequence shown here is derived from an EMBL/GenBank/DDBJ whole genome shotgun (WGS) entry which is preliminary data.</text>
</comment>
<evidence type="ECO:0000313" key="1">
    <source>
        <dbReference type="EMBL" id="POZ91222.1"/>
    </source>
</evidence>
<evidence type="ECO:0000313" key="2">
    <source>
        <dbReference type="Proteomes" id="UP000236950"/>
    </source>
</evidence>
<keyword evidence="2" id="KW-1185">Reference proteome</keyword>
<dbReference type="RefSeq" id="WP_103898978.1">
    <property type="nucleotide sequence ID" value="NZ_JALY01000223.1"/>
</dbReference>
<protein>
    <submittedName>
        <fullName evidence="1">Uncharacterized protein</fullName>
    </submittedName>
</protein>
<dbReference type="AlphaFoldDB" id="A0A2S5EDJ0"/>
<proteinExistence type="predicted"/>
<dbReference type="Proteomes" id="UP000236950">
    <property type="component" value="Unassembled WGS sequence"/>
</dbReference>
<reference evidence="1 2" key="1">
    <citation type="submission" date="2014-01" db="EMBL/GenBank/DDBJ databases">
        <title>Comparative genomics of Petrotoga.</title>
        <authorList>
            <person name="Chow K."/>
            <person name="Charchuk R."/>
            <person name="Nesbo C.L."/>
        </authorList>
    </citation>
    <scope>NUCLEOTIDE SEQUENCE [LARGE SCALE GENOMIC DNA]</scope>
    <source>
        <strain evidence="1 2">DSM 16923</strain>
    </source>
</reference>
<gene>
    <name evidence="1" type="ORF">AA81_10555</name>
</gene>
<sequence length="64" mass="7829">MEEGQRNRKFNCSFSLHSKEIITIQYIYKYLNIYLLSNLHLKMKEVLENEQVYERMKEEVNIEG</sequence>
<dbReference type="EMBL" id="JALY01000223">
    <property type="protein sequence ID" value="POZ91222.1"/>
    <property type="molecule type" value="Genomic_DNA"/>
</dbReference>